<feature type="domain" description="HipA N-terminal subdomain 1" evidence="5">
    <location>
        <begin position="8"/>
        <end position="114"/>
    </location>
</feature>
<evidence type="ECO:0000256" key="2">
    <source>
        <dbReference type="ARBA" id="ARBA00022679"/>
    </source>
</evidence>
<comment type="similarity">
    <text evidence="1">Belongs to the HipA Ser/Thr kinase family.</text>
</comment>
<dbReference type="KEGG" id="bcel:BcellWH2_03679"/>
<dbReference type="Pfam" id="PF07804">
    <property type="entry name" value="HipA_C"/>
    <property type="match status" value="1"/>
</dbReference>
<evidence type="ECO:0000256" key="1">
    <source>
        <dbReference type="ARBA" id="ARBA00010164"/>
    </source>
</evidence>
<evidence type="ECO:0000313" key="6">
    <source>
        <dbReference type="EMBL" id="ALJ60902.1"/>
    </source>
</evidence>
<dbReference type="PANTHER" id="PTHR37419:SF8">
    <property type="entry name" value="TOXIN YJJJ"/>
    <property type="match status" value="1"/>
</dbReference>
<dbReference type="EMBL" id="CP012801">
    <property type="protein sequence ID" value="ALJ60902.1"/>
    <property type="molecule type" value="Genomic_DNA"/>
</dbReference>
<dbReference type="PATRIC" id="fig|246787.4.peg.3798"/>
<dbReference type="GO" id="GO:0004674">
    <property type="term" value="F:protein serine/threonine kinase activity"/>
    <property type="evidence" value="ECO:0007669"/>
    <property type="project" value="UniProtKB-EC"/>
</dbReference>
<dbReference type="Proteomes" id="UP000061809">
    <property type="component" value="Chromosome"/>
</dbReference>
<sequence length="368" mass="41273">MDNISIIEVFISGRRIGRMALTPEGMCGFEYDADWIQTGFSISPFYLPLKSGLIMAKRDPFGGNFGVFDDSLPDGWGNLLLDRYLQERGIDPYKLNILERLSLIGSTGRGALEYYPDKSVVTDAEYLNFDSLAKEVAKILESKESKGSVDLLYKYGGSSGGARPKIFTKVDGREWLVKFKATNDPVDVGEIEYNYSLLARDCGIRMAETRLFDNRYFGVERFDRAPQGKIHTVSAAGLLHANYRIPSLDYSILLKLTLNLTKDMEQVAEMFRLMVFNVLISNRDDHAKNLSFQWANGAWKLSPAYDLLPSNGFNGYHTTTINGKGEPALADVIALAAEIGLSKQYATQTIEELTEKCVAKKMVKFRLR</sequence>
<keyword evidence="2 6" id="KW-0808">Transferase</keyword>
<name>A0A0P0GLY0_9BACE</name>
<dbReference type="InterPro" id="IPR052028">
    <property type="entry name" value="HipA_Ser/Thr_kinase"/>
</dbReference>
<protein>
    <submittedName>
        <fullName evidence="6">Serine/threonine-protein kinase HipA</fullName>
        <ecNumber evidence="6">2.7.11.1</ecNumber>
    </submittedName>
</protein>
<dbReference type="PANTHER" id="PTHR37419">
    <property type="entry name" value="SERINE/THREONINE-PROTEIN KINASE TOXIN HIPA"/>
    <property type="match status" value="1"/>
</dbReference>
<dbReference type="InterPro" id="IPR017508">
    <property type="entry name" value="HipA_N1"/>
</dbReference>
<accession>A0A0P0GLY0</accession>
<gene>
    <name evidence="6" type="primary">hipA</name>
    <name evidence="6" type="ORF">BcellWH2_03679</name>
</gene>
<keyword evidence="3 6" id="KW-0418">Kinase</keyword>
<evidence type="ECO:0000313" key="7">
    <source>
        <dbReference type="Proteomes" id="UP000061809"/>
    </source>
</evidence>
<dbReference type="EC" id="2.7.11.1" evidence="6"/>
<evidence type="ECO:0000259" key="5">
    <source>
        <dbReference type="Pfam" id="PF13657"/>
    </source>
</evidence>
<proteinExistence type="inferred from homology"/>
<dbReference type="InterPro" id="IPR012893">
    <property type="entry name" value="HipA-like_C"/>
</dbReference>
<dbReference type="Pfam" id="PF13657">
    <property type="entry name" value="Couple_hipA"/>
    <property type="match status" value="1"/>
</dbReference>
<organism evidence="6 7">
    <name type="scientific">Bacteroides cellulosilyticus</name>
    <dbReference type="NCBI Taxonomy" id="246787"/>
    <lineage>
        <taxon>Bacteria</taxon>
        <taxon>Pseudomonadati</taxon>
        <taxon>Bacteroidota</taxon>
        <taxon>Bacteroidia</taxon>
        <taxon>Bacteroidales</taxon>
        <taxon>Bacteroidaceae</taxon>
        <taxon>Bacteroides</taxon>
    </lineage>
</organism>
<evidence type="ECO:0000256" key="3">
    <source>
        <dbReference type="ARBA" id="ARBA00022777"/>
    </source>
</evidence>
<dbReference type="AlphaFoldDB" id="A0A0P0GLY0"/>
<evidence type="ECO:0000259" key="4">
    <source>
        <dbReference type="Pfam" id="PF07804"/>
    </source>
</evidence>
<dbReference type="GO" id="GO:0005829">
    <property type="term" value="C:cytosol"/>
    <property type="evidence" value="ECO:0007669"/>
    <property type="project" value="TreeGrafter"/>
</dbReference>
<dbReference type="Gene3D" id="1.10.1070.20">
    <property type="match status" value="1"/>
</dbReference>
<feature type="domain" description="HipA-like C-terminal" evidence="4">
    <location>
        <begin position="158"/>
        <end position="359"/>
    </location>
</feature>
<reference evidence="6 7" key="1">
    <citation type="journal article" date="2015" name="Science">
        <title>Genetic determinants of in vivo fitness and diet responsiveness in multiple human gut Bacteroides.</title>
        <authorList>
            <person name="Wu M."/>
            <person name="McNulty N.P."/>
            <person name="Rodionov D.A."/>
            <person name="Khoroshkin M.S."/>
            <person name="Griffin N.W."/>
            <person name="Cheng J."/>
            <person name="Latreille P."/>
            <person name="Kerstetter R.A."/>
            <person name="Terrapon N."/>
            <person name="Henrissat B."/>
            <person name="Osterman A.L."/>
            <person name="Gordon J.I."/>
        </authorList>
    </citation>
    <scope>NUCLEOTIDE SEQUENCE [LARGE SCALE GENOMIC DNA]</scope>
    <source>
        <strain evidence="6 7">WH2</strain>
    </source>
</reference>
<dbReference type="RefSeq" id="WP_029427420.1">
    <property type="nucleotide sequence ID" value="NZ_CP012801.1"/>
</dbReference>